<dbReference type="SUPFAM" id="SSF64356">
    <property type="entry name" value="SNARE-like"/>
    <property type="match status" value="1"/>
</dbReference>
<dbReference type="STRING" id="282301.A0A1I8ICX1"/>
<dbReference type="GO" id="GO:0000149">
    <property type="term" value="F:SNARE binding"/>
    <property type="evidence" value="ECO:0007669"/>
    <property type="project" value="TreeGrafter"/>
</dbReference>
<dbReference type="Gene3D" id="3.30.450.50">
    <property type="entry name" value="Longin domain"/>
    <property type="match status" value="1"/>
</dbReference>
<dbReference type="PANTHER" id="PTHR21136:SF179">
    <property type="entry name" value="VESICLE ASSOCIATED MEMBRANE PROTEIN 7-RELATED"/>
    <property type="match status" value="1"/>
</dbReference>
<dbReference type="FunFam" id="3.30.450.50:FF:000015">
    <property type="entry name" value="Synaptobrevin 2 isoform 1"/>
    <property type="match status" value="1"/>
</dbReference>
<dbReference type="GO" id="GO:0006906">
    <property type="term" value="P:vesicle fusion"/>
    <property type="evidence" value="ECO:0007669"/>
    <property type="project" value="TreeGrafter"/>
</dbReference>
<dbReference type="WBParaSite" id="maker-uti_cns_0011441-snap-gene-0.4-mRNA-1">
    <property type="protein sequence ID" value="maker-uti_cns_0011441-snap-gene-0.4-mRNA-1"/>
    <property type="gene ID" value="maker-uti_cns_0011441-snap-gene-0.4"/>
</dbReference>
<dbReference type="GO" id="GO:0031902">
    <property type="term" value="C:late endosome membrane"/>
    <property type="evidence" value="ECO:0007669"/>
    <property type="project" value="UniProtKB-SubCell"/>
</dbReference>
<proteinExistence type="inferred from homology"/>
<evidence type="ECO:0000256" key="14">
    <source>
        <dbReference type="ARBA" id="ARBA00042194"/>
    </source>
</evidence>
<evidence type="ECO:0000256" key="4">
    <source>
        <dbReference type="ARBA" id="ARBA00022692"/>
    </source>
</evidence>
<dbReference type="GO" id="GO:0005789">
    <property type="term" value="C:endoplasmic reticulum membrane"/>
    <property type="evidence" value="ECO:0007669"/>
    <property type="project" value="UniProtKB-SubCell"/>
</dbReference>
<keyword evidence="4" id="KW-0812">Transmembrane</keyword>
<evidence type="ECO:0000256" key="2">
    <source>
        <dbReference type="ARBA" id="ARBA00008025"/>
    </source>
</evidence>
<dbReference type="FunFam" id="1.20.5.110:FF:000004">
    <property type="entry name" value="Vesicle-associated membrane protein 7"/>
    <property type="match status" value="1"/>
</dbReference>
<evidence type="ECO:0000256" key="11">
    <source>
        <dbReference type="ARBA" id="ARBA00037863"/>
    </source>
</evidence>
<evidence type="ECO:0000256" key="7">
    <source>
        <dbReference type="ARBA" id="ARBA00023136"/>
    </source>
</evidence>
<evidence type="ECO:0000313" key="16">
    <source>
        <dbReference type="WBParaSite" id="maker-uti_cns_0011441-snap-gene-0.4-mRNA-1"/>
    </source>
</evidence>
<keyword evidence="15" id="KW-1185">Reference proteome</keyword>
<dbReference type="Gene3D" id="1.20.5.110">
    <property type="match status" value="1"/>
</dbReference>
<dbReference type="InterPro" id="IPR001388">
    <property type="entry name" value="Synaptobrevin-like"/>
</dbReference>
<dbReference type="AlphaFoldDB" id="A0A1I8ICX1"/>
<protein>
    <recommendedName>
        <fullName evidence="13">Vesicle-associated membrane protein 7</fullName>
    </recommendedName>
    <alternativeName>
        <fullName evidence="14">Synaptobrevin-like protein 1</fullName>
    </alternativeName>
</protein>
<dbReference type="InterPro" id="IPR051097">
    <property type="entry name" value="Synaptobrevin-like_transport"/>
</dbReference>
<keyword evidence="3" id="KW-0813">Transport</keyword>
<comment type="subcellular location">
    <subcellularLocation>
        <location evidence="12">Cytoplasmic vesicle</location>
        <location evidence="12">Phagosome membrane</location>
        <topology evidence="12">Single-pass type IV membrane protein</topology>
    </subcellularLocation>
    <subcellularLocation>
        <location evidence="9">Cytoplasmic vesicle</location>
        <location evidence="9">Secretory vesicle membrane</location>
        <topology evidence="9">Single-pass type IV membrane protein</topology>
    </subcellularLocation>
    <subcellularLocation>
        <location evidence="1">Endoplasmic reticulum membrane</location>
        <topology evidence="1">Single-pass type IV membrane protein</topology>
    </subcellularLocation>
    <subcellularLocation>
        <location evidence="8">Golgi apparatus</location>
        <location evidence="8">trans-Golgi network membrane</location>
        <topology evidence="8">Single-pass type IV membrane protein</topology>
    </subcellularLocation>
    <subcellularLocation>
        <location evidence="10">Late endosome membrane</location>
        <topology evidence="10">Single-pass type IV membrane protein</topology>
    </subcellularLocation>
    <subcellularLocation>
        <location evidence="11">Lysosome membrane</location>
        <topology evidence="11">Single-pass type IV membrane protein</topology>
    </subcellularLocation>
</comment>
<dbReference type="PRINTS" id="PR00219">
    <property type="entry name" value="SYNAPTOBREVN"/>
</dbReference>
<sequence length="262" mass="28737">MSLLNPGYHYDGDDGSSEAGAGGGLLFAAVARGTTILAKQALAAGNFVEVTEQVLARITPENAKMSLSQGAYMFHYASEDRLVYFCVTPDTFERSRAFLFLADVKQRFVQRYGRRALTALPYAMNSEFAHTLAQLMTRYSALGAGSATASDSVGGGQNRPSIERTEQMDRVQQQVSELQGIMVRNIDSLATRGERIELLVDKADELAGSSIQFSSASRRVARRYWWRNAKVTIALVIAVILILYFIVSAACGGLDWPCTRKK</sequence>
<dbReference type="GO" id="GO:0031201">
    <property type="term" value="C:SNARE complex"/>
    <property type="evidence" value="ECO:0007669"/>
    <property type="project" value="TreeGrafter"/>
</dbReference>
<dbReference type="InterPro" id="IPR042855">
    <property type="entry name" value="V_SNARE_CC"/>
</dbReference>
<evidence type="ECO:0000256" key="3">
    <source>
        <dbReference type="ARBA" id="ARBA00022448"/>
    </source>
</evidence>
<evidence type="ECO:0000313" key="15">
    <source>
        <dbReference type="Proteomes" id="UP000095280"/>
    </source>
</evidence>
<dbReference type="PANTHER" id="PTHR21136">
    <property type="entry name" value="SNARE PROTEINS"/>
    <property type="match status" value="1"/>
</dbReference>
<dbReference type="CDD" id="cd14824">
    <property type="entry name" value="Longin"/>
    <property type="match status" value="1"/>
</dbReference>
<dbReference type="InterPro" id="IPR010908">
    <property type="entry name" value="Longin_dom"/>
</dbReference>
<organism evidence="15 16">
    <name type="scientific">Macrostomum lignano</name>
    <dbReference type="NCBI Taxonomy" id="282301"/>
    <lineage>
        <taxon>Eukaryota</taxon>
        <taxon>Metazoa</taxon>
        <taxon>Spiralia</taxon>
        <taxon>Lophotrochozoa</taxon>
        <taxon>Platyhelminthes</taxon>
        <taxon>Rhabditophora</taxon>
        <taxon>Macrostomorpha</taxon>
        <taxon>Macrostomida</taxon>
        <taxon>Macrostomidae</taxon>
        <taxon>Macrostomum</taxon>
    </lineage>
</organism>
<evidence type="ECO:0000256" key="5">
    <source>
        <dbReference type="ARBA" id="ARBA00022927"/>
    </source>
</evidence>
<evidence type="ECO:0000256" key="8">
    <source>
        <dbReference type="ARBA" id="ARBA00037801"/>
    </source>
</evidence>
<evidence type="ECO:0000256" key="10">
    <source>
        <dbReference type="ARBA" id="ARBA00037845"/>
    </source>
</evidence>
<keyword evidence="5" id="KW-0653">Protein transport</keyword>
<evidence type="ECO:0000256" key="1">
    <source>
        <dbReference type="ARBA" id="ARBA00004163"/>
    </source>
</evidence>
<dbReference type="GO" id="GO:0005794">
    <property type="term" value="C:Golgi apparatus"/>
    <property type="evidence" value="ECO:0007669"/>
    <property type="project" value="UniProtKB-SubCell"/>
</dbReference>
<evidence type="ECO:0000256" key="12">
    <source>
        <dbReference type="ARBA" id="ARBA00037875"/>
    </source>
</evidence>
<dbReference type="SUPFAM" id="SSF58038">
    <property type="entry name" value="SNARE fusion complex"/>
    <property type="match status" value="1"/>
</dbReference>
<name>A0A1I8ICX1_9PLAT</name>
<keyword evidence="7" id="KW-0472">Membrane</keyword>
<dbReference type="GO" id="GO:0005765">
    <property type="term" value="C:lysosomal membrane"/>
    <property type="evidence" value="ECO:0007669"/>
    <property type="project" value="UniProtKB-SubCell"/>
</dbReference>
<dbReference type="GO" id="GO:0030658">
    <property type="term" value="C:transport vesicle membrane"/>
    <property type="evidence" value="ECO:0007669"/>
    <property type="project" value="UniProtKB-SubCell"/>
</dbReference>
<evidence type="ECO:0000256" key="6">
    <source>
        <dbReference type="ARBA" id="ARBA00022989"/>
    </source>
</evidence>
<dbReference type="GO" id="GO:0005484">
    <property type="term" value="F:SNAP receptor activity"/>
    <property type="evidence" value="ECO:0007669"/>
    <property type="project" value="TreeGrafter"/>
</dbReference>
<dbReference type="InterPro" id="IPR011012">
    <property type="entry name" value="Longin-like_dom_sf"/>
</dbReference>
<accession>A0A1I8ICX1</accession>
<evidence type="ECO:0000256" key="9">
    <source>
        <dbReference type="ARBA" id="ARBA00037803"/>
    </source>
</evidence>
<dbReference type="GO" id="GO:0006887">
    <property type="term" value="P:exocytosis"/>
    <property type="evidence" value="ECO:0007669"/>
    <property type="project" value="TreeGrafter"/>
</dbReference>
<dbReference type="GO" id="GO:0015031">
    <property type="term" value="P:protein transport"/>
    <property type="evidence" value="ECO:0007669"/>
    <property type="project" value="UniProtKB-KW"/>
</dbReference>
<reference evidence="16" key="1">
    <citation type="submission" date="2016-11" db="UniProtKB">
        <authorList>
            <consortium name="WormBaseParasite"/>
        </authorList>
    </citation>
    <scope>IDENTIFICATION</scope>
</reference>
<dbReference type="GO" id="GO:0030670">
    <property type="term" value="C:phagocytic vesicle membrane"/>
    <property type="evidence" value="ECO:0007669"/>
    <property type="project" value="UniProtKB-SubCell"/>
</dbReference>
<evidence type="ECO:0000256" key="13">
    <source>
        <dbReference type="ARBA" id="ARBA00039269"/>
    </source>
</evidence>
<dbReference type="SMART" id="SM01270">
    <property type="entry name" value="Longin"/>
    <property type="match status" value="1"/>
</dbReference>
<dbReference type="OrthoDB" id="248747at2759"/>
<dbReference type="Pfam" id="PF00957">
    <property type="entry name" value="Synaptobrevin"/>
    <property type="match status" value="1"/>
</dbReference>
<keyword evidence="6" id="KW-1133">Transmembrane helix</keyword>
<dbReference type="PROSITE" id="PS50892">
    <property type="entry name" value="V_SNARE"/>
    <property type="match status" value="1"/>
</dbReference>
<dbReference type="Proteomes" id="UP000095280">
    <property type="component" value="Unplaced"/>
</dbReference>
<dbReference type="PROSITE" id="PS50859">
    <property type="entry name" value="LONGIN"/>
    <property type="match status" value="1"/>
</dbReference>
<comment type="similarity">
    <text evidence="2">Belongs to the synaptobrevin family.</text>
</comment>
<dbReference type="Pfam" id="PF13774">
    <property type="entry name" value="Longin"/>
    <property type="match status" value="1"/>
</dbReference>